<dbReference type="SUPFAM" id="SSF54593">
    <property type="entry name" value="Glyoxalase/Bleomycin resistance protein/Dihydroxybiphenyl dioxygenase"/>
    <property type="match status" value="1"/>
</dbReference>
<evidence type="ECO:0000313" key="2">
    <source>
        <dbReference type="EMBL" id="SFD15407.1"/>
    </source>
</evidence>
<dbReference type="RefSeq" id="WP_093840009.1">
    <property type="nucleotide sequence ID" value="NZ_FOLM01000010.1"/>
</dbReference>
<dbReference type="PROSITE" id="PS51819">
    <property type="entry name" value="VOC"/>
    <property type="match status" value="1"/>
</dbReference>
<dbReference type="Gene3D" id="3.10.180.10">
    <property type="entry name" value="2,3-Dihydroxybiphenyl 1,2-Dioxygenase, domain 1"/>
    <property type="match status" value="1"/>
</dbReference>
<reference evidence="2 3" key="1">
    <citation type="submission" date="2016-10" db="EMBL/GenBank/DDBJ databases">
        <authorList>
            <person name="de Groot N.N."/>
        </authorList>
    </citation>
    <scope>NUCLEOTIDE SEQUENCE [LARGE SCALE GENOMIC DNA]</scope>
    <source>
        <strain evidence="2 3">CGMCC 4.5739</strain>
    </source>
</reference>
<dbReference type="OrthoDB" id="197463at2"/>
<feature type="domain" description="VOC" evidence="1">
    <location>
        <begin position="9"/>
        <end position="131"/>
    </location>
</feature>
<dbReference type="PANTHER" id="PTHR36437:SF2">
    <property type="entry name" value="GLYOXALASE_BLEOMYCIN RESISTANCE PROTEIN_DIOXYGENASE"/>
    <property type="match status" value="1"/>
</dbReference>
<organism evidence="2 3">
    <name type="scientific">Streptomyces aidingensis</name>
    <dbReference type="NCBI Taxonomy" id="910347"/>
    <lineage>
        <taxon>Bacteria</taxon>
        <taxon>Bacillati</taxon>
        <taxon>Actinomycetota</taxon>
        <taxon>Actinomycetes</taxon>
        <taxon>Kitasatosporales</taxon>
        <taxon>Streptomycetaceae</taxon>
        <taxon>Streptomyces</taxon>
    </lineage>
</organism>
<dbReference type="Pfam" id="PF00903">
    <property type="entry name" value="Glyoxalase"/>
    <property type="match status" value="1"/>
</dbReference>
<evidence type="ECO:0000259" key="1">
    <source>
        <dbReference type="PROSITE" id="PS51819"/>
    </source>
</evidence>
<dbReference type="InterPro" id="IPR037523">
    <property type="entry name" value="VOC_core"/>
</dbReference>
<dbReference type="InterPro" id="IPR004360">
    <property type="entry name" value="Glyas_Fos-R_dOase_dom"/>
</dbReference>
<sequence>MTEEQFFSSIGRTVVLVDDPEPPLAFYRDVLGFRVLHDRTVDGYRYLHIGLPGPHPAGLWLMPATGEAERALVGRQTGDQPLLVLYTDDLDAVARRLKSHDVPVWNERRDPDSRSLHFRDPLGSTLIAAQLTPAGG</sequence>
<dbReference type="STRING" id="910347.SAMN05421773_110185"/>
<dbReference type="InterPro" id="IPR029068">
    <property type="entry name" value="Glyas_Bleomycin-R_OHBP_Dase"/>
</dbReference>
<accession>A0A1I1Q0B9</accession>
<proteinExistence type="predicted"/>
<dbReference type="Proteomes" id="UP000199207">
    <property type="component" value="Unassembled WGS sequence"/>
</dbReference>
<protein>
    <recommendedName>
        <fullName evidence="1">VOC domain-containing protein</fullName>
    </recommendedName>
</protein>
<keyword evidence="3" id="KW-1185">Reference proteome</keyword>
<gene>
    <name evidence="2" type="ORF">SAMN05421773_110185</name>
</gene>
<dbReference type="EMBL" id="FOLM01000010">
    <property type="protein sequence ID" value="SFD15407.1"/>
    <property type="molecule type" value="Genomic_DNA"/>
</dbReference>
<name>A0A1I1Q0B9_9ACTN</name>
<dbReference type="PANTHER" id="PTHR36437">
    <property type="entry name" value="GLYOXALASE/BLEOMYCIN RESISTANCE PROTEIN/DIOXYGENASE"/>
    <property type="match status" value="1"/>
</dbReference>
<dbReference type="AlphaFoldDB" id="A0A1I1Q0B9"/>
<evidence type="ECO:0000313" key="3">
    <source>
        <dbReference type="Proteomes" id="UP000199207"/>
    </source>
</evidence>